<dbReference type="PROSITE" id="PS51786">
    <property type="entry name" value="LON_PROTEOLYTIC"/>
    <property type="match status" value="1"/>
</dbReference>
<dbReference type="InterPro" id="IPR036034">
    <property type="entry name" value="PDZ_sf"/>
</dbReference>
<keyword evidence="1" id="KW-0378">Hydrolase</keyword>
<feature type="transmembrane region" description="Helical" evidence="2">
    <location>
        <begin position="9"/>
        <end position="30"/>
    </location>
</feature>
<dbReference type="SUPFAM" id="SSF54211">
    <property type="entry name" value="Ribosomal protein S5 domain 2-like"/>
    <property type="match status" value="1"/>
</dbReference>
<keyword evidence="2" id="KW-0472">Membrane</keyword>
<dbReference type="GO" id="GO:0004176">
    <property type="term" value="F:ATP-dependent peptidase activity"/>
    <property type="evidence" value="ECO:0007669"/>
    <property type="project" value="UniProtKB-UniRule"/>
</dbReference>
<sequence length="349" mass="38722">MKKRWSSKWIILLAVILLCLGFLIPIPYYIEGPGAAVSLNQLITVDGKEDQEKGRYMLTTVAIRHATPITYFMKYLPFHEGVTEKELFGTMETSQEYNQLQKYYMISSINGAIQAAYEQAGEQYDLQYNGVYVMSLLEGSQFKDLLQPGDTIIALDGKSFDSSQEFIDYVQQQKEGQKVTVTYQRDDKEQTAAAKLMKMKETGKPGLGISLVDDTTITTDIPVSIDAGSIGGPSAGFMFALQIYTQLTDKQLRNGNDIAGTGTISPDGTIGRIGGIDKKVVAADKEGAQIFFAPDDEIPKEIAKHFPEMKSNYEEAVAAAKKIDTDMTIVPVKHFQDAVDYLEKIESIR</sequence>
<evidence type="ECO:0000259" key="3">
    <source>
        <dbReference type="PROSITE" id="PS51786"/>
    </source>
</evidence>
<dbReference type="GO" id="GO:0004252">
    <property type="term" value="F:serine-type endopeptidase activity"/>
    <property type="evidence" value="ECO:0007669"/>
    <property type="project" value="UniProtKB-UniRule"/>
</dbReference>
<dbReference type="Pfam" id="PF05362">
    <property type="entry name" value="Lon_C"/>
    <property type="match status" value="1"/>
</dbReference>
<dbReference type="SMART" id="SM00228">
    <property type="entry name" value="PDZ"/>
    <property type="match status" value="1"/>
</dbReference>
<keyword evidence="2" id="KW-0812">Transmembrane</keyword>
<dbReference type="Proteomes" id="UP000198668">
    <property type="component" value="Unassembled WGS sequence"/>
</dbReference>
<dbReference type="EMBL" id="FOQE01000006">
    <property type="protein sequence ID" value="SFH60860.1"/>
    <property type="molecule type" value="Genomic_DNA"/>
</dbReference>
<dbReference type="GO" id="GO:0030163">
    <property type="term" value="P:protein catabolic process"/>
    <property type="evidence" value="ECO:0007669"/>
    <property type="project" value="InterPro"/>
</dbReference>
<keyword evidence="1" id="KW-0720">Serine protease</keyword>
<proteinExistence type="inferred from homology"/>
<gene>
    <name evidence="4" type="ORF">SAMN04489868_10633</name>
</gene>
<protein>
    <recommendedName>
        <fullName evidence="1">endopeptidase La</fullName>
        <ecNumber evidence="1">3.4.21.53</ecNumber>
    </recommendedName>
</protein>
<dbReference type="SUPFAM" id="SSF50156">
    <property type="entry name" value="PDZ domain-like"/>
    <property type="match status" value="1"/>
</dbReference>
<dbReference type="RefSeq" id="WP_425439013.1">
    <property type="nucleotide sequence ID" value="NZ_FOQE01000006.1"/>
</dbReference>
<dbReference type="InterPro" id="IPR008269">
    <property type="entry name" value="Lon_proteolytic"/>
</dbReference>
<feature type="active site" evidence="1">
    <location>
        <position position="234"/>
    </location>
</feature>
<dbReference type="AlphaFoldDB" id="A0A1I3BFD2"/>
<dbReference type="PANTHER" id="PTHR10046">
    <property type="entry name" value="ATP DEPENDENT LON PROTEASE FAMILY MEMBER"/>
    <property type="match status" value="1"/>
</dbReference>
<feature type="domain" description="Lon proteolytic" evidence="3">
    <location>
        <begin position="226"/>
        <end position="345"/>
    </location>
</feature>
<evidence type="ECO:0000256" key="1">
    <source>
        <dbReference type="PROSITE-ProRule" id="PRU01122"/>
    </source>
</evidence>
<dbReference type="EC" id="3.4.21.53" evidence="1"/>
<keyword evidence="5" id="KW-1185">Reference proteome</keyword>
<dbReference type="NCBIfam" id="NF041438">
    <property type="entry name" value="SepM_fam_S16"/>
    <property type="match status" value="1"/>
</dbReference>
<accession>A0A1I3BFD2</accession>
<dbReference type="GO" id="GO:0005524">
    <property type="term" value="F:ATP binding"/>
    <property type="evidence" value="ECO:0007669"/>
    <property type="project" value="InterPro"/>
</dbReference>
<dbReference type="InterPro" id="IPR020568">
    <property type="entry name" value="Ribosomal_Su5_D2-typ_SF"/>
</dbReference>
<evidence type="ECO:0000313" key="5">
    <source>
        <dbReference type="Proteomes" id="UP000198668"/>
    </source>
</evidence>
<keyword evidence="1" id="KW-0645">Protease</keyword>
<dbReference type="InterPro" id="IPR001478">
    <property type="entry name" value="PDZ"/>
</dbReference>
<reference evidence="4 5" key="1">
    <citation type="submission" date="2016-10" db="EMBL/GenBank/DDBJ databases">
        <authorList>
            <person name="de Groot N.N."/>
        </authorList>
    </citation>
    <scope>NUCLEOTIDE SEQUENCE [LARGE SCALE GENOMIC DNA]</scope>
    <source>
        <strain evidence="4 5">DSM 27630</strain>
    </source>
</reference>
<organism evidence="4 5">
    <name type="scientific">Pisciglobus halotolerans</name>
    <dbReference type="NCBI Taxonomy" id="745365"/>
    <lineage>
        <taxon>Bacteria</taxon>
        <taxon>Bacillati</taxon>
        <taxon>Bacillota</taxon>
        <taxon>Bacilli</taxon>
        <taxon>Lactobacillales</taxon>
        <taxon>Carnobacteriaceae</taxon>
    </lineage>
</organism>
<dbReference type="Pfam" id="PF13180">
    <property type="entry name" value="PDZ_2"/>
    <property type="match status" value="1"/>
</dbReference>
<keyword evidence="2" id="KW-1133">Transmembrane helix</keyword>
<feature type="active site" evidence="1">
    <location>
        <position position="279"/>
    </location>
</feature>
<comment type="catalytic activity">
    <reaction evidence="1">
        <text>Hydrolysis of proteins in presence of ATP.</text>
        <dbReference type="EC" id="3.4.21.53"/>
    </reaction>
</comment>
<evidence type="ECO:0000313" key="4">
    <source>
        <dbReference type="EMBL" id="SFH60860.1"/>
    </source>
</evidence>
<dbReference type="InterPro" id="IPR014721">
    <property type="entry name" value="Ribsml_uS5_D2-typ_fold_subgr"/>
</dbReference>
<dbReference type="GO" id="GO:0006508">
    <property type="term" value="P:proteolysis"/>
    <property type="evidence" value="ECO:0007669"/>
    <property type="project" value="UniProtKB-KW"/>
</dbReference>
<evidence type="ECO:0000256" key="2">
    <source>
        <dbReference type="SAM" id="Phobius"/>
    </source>
</evidence>
<dbReference type="InterPro" id="IPR027065">
    <property type="entry name" value="Lon_Prtase"/>
</dbReference>
<dbReference type="Gene3D" id="3.30.230.10">
    <property type="match status" value="1"/>
</dbReference>
<comment type="similarity">
    <text evidence="1">Belongs to the peptidase S16 family.</text>
</comment>
<name>A0A1I3BFD2_9LACT</name>